<gene>
    <name evidence="1" type="ORF">PSLUR01_00035</name>
</gene>
<name>A0A1C3S654_9CAUD</name>
<organism evidence="1 2">
    <name type="scientific">Escherichia phage vB_Eco_slurp01</name>
    <dbReference type="NCBI Taxonomy" id="1874688"/>
    <lineage>
        <taxon>Viruses</taxon>
        <taxon>Duplodnaviria</taxon>
        <taxon>Heunggongvirae</taxon>
        <taxon>Uroviricota</taxon>
        <taxon>Caudoviricetes</taxon>
        <taxon>Asteriusvirus</taxon>
        <taxon>Asteriusvirus PBECO4</taxon>
    </lineage>
</organism>
<proteinExistence type="predicted"/>
<dbReference type="EMBL" id="LT603033">
    <property type="protein sequence ID" value="SCA80018.1"/>
    <property type="molecule type" value="Genomic_DNA"/>
</dbReference>
<protein>
    <submittedName>
        <fullName evidence="1">Uncharacterized protein</fullName>
    </submittedName>
</protein>
<reference evidence="1 2" key="1">
    <citation type="submission" date="2016-07" db="EMBL/GenBank/DDBJ databases">
        <authorList>
            <person name="Millard A."/>
        </authorList>
    </citation>
    <scope>NUCLEOTIDE SEQUENCE [LARGE SCALE GENOMIC DNA]</scope>
</reference>
<evidence type="ECO:0000313" key="2">
    <source>
        <dbReference type="Proteomes" id="UP000279386"/>
    </source>
</evidence>
<dbReference type="Proteomes" id="UP000279386">
    <property type="component" value="Segment"/>
</dbReference>
<accession>A0A1C3S654</accession>
<sequence>MTHEEWMSKQHKEHDCFGNGIRQVHYDILRDENLFRSYVLDTRKPWFICELAFRKSNNQN</sequence>
<evidence type="ECO:0000313" key="1">
    <source>
        <dbReference type="EMBL" id="SCA80018.1"/>
    </source>
</evidence>